<feature type="region of interest" description="Disordered" evidence="1">
    <location>
        <begin position="36"/>
        <end position="59"/>
    </location>
</feature>
<dbReference type="PANTHER" id="PTHR45527">
    <property type="entry name" value="NONRIBOSOMAL PEPTIDE SYNTHETASE"/>
    <property type="match status" value="1"/>
</dbReference>
<dbReference type="InterPro" id="IPR029058">
    <property type="entry name" value="AB_hydrolase_fold"/>
</dbReference>
<accession>A0ABR2WP98</accession>
<dbReference type="InterPro" id="IPR045851">
    <property type="entry name" value="AMP-bd_C_sf"/>
</dbReference>
<evidence type="ECO:0000313" key="3">
    <source>
        <dbReference type="Proteomes" id="UP001479436"/>
    </source>
</evidence>
<keyword evidence="3" id="KW-1185">Reference proteome</keyword>
<dbReference type="EMBL" id="JASJQH010000665">
    <property type="protein sequence ID" value="KAK9763342.1"/>
    <property type="molecule type" value="Genomic_DNA"/>
</dbReference>
<evidence type="ECO:0008006" key="4">
    <source>
        <dbReference type="Google" id="ProtNLM"/>
    </source>
</evidence>
<protein>
    <recommendedName>
        <fullName evidence="4">Carrier domain-containing protein</fullName>
    </recommendedName>
</protein>
<dbReference type="Gene3D" id="3.30.300.30">
    <property type="match status" value="1"/>
</dbReference>
<dbReference type="SUPFAM" id="SSF56801">
    <property type="entry name" value="Acetyl-CoA synthetase-like"/>
    <property type="match status" value="1"/>
</dbReference>
<dbReference type="Proteomes" id="UP001479436">
    <property type="component" value="Unassembled WGS sequence"/>
</dbReference>
<evidence type="ECO:0000256" key="1">
    <source>
        <dbReference type="SAM" id="MobiDB-lite"/>
    </source>
</evidence>
<dbReference type="InterPro" id="IPR036736">
    <property type="entry name" value="ACP-like_sf"/>
</dbReference>
<name>A0ABR2WP98_9FUNG</name>
<organism evidence="2 3">
    <name type="scientific">Basidiobolus ranarum</name>
    <dbReference type="NCBI Taxonomy" id="34480"/>
    <lineage>
        <taxon>Eukaryota</taxon>
        <taxon>Fungi</taxon>
        <taxon>Fungi incertae sedis</taxon>
        <taxon>Zoopagomycota</taxon>
        <taxon>Entomophthoromycotina</taxon>
        <taxon>Basidiobolomycetes</taxon>
        <taxon>Basidiobolales</taxon>
        <taxon>Basidiobolaceae</taxon>
        <taxon>Basidiobolus</taxon>
    </lineage>
</organism>
<dbReference type="PANTHER" id="PTHR45527:SF1">
    <property type="entry name" value="FATTY ACID SYNTHASE"/>
    <property type="match status" value="1"/>
</dbReference>
<dbReference type="SUPFAM" id="SSF47336">
    <property type="entry name" value="ACP-like"/>
    <property type="match status" value="1"/>
</dbReference>
<evidence type="ECO:0000313" key="2">
    <source>
        <dbReference type="EMBL" id="KAK9763342.1"/>
    </source>
</evidence>
<proteinExistence type="predicted"/>
<dbReference type="Gene3D" id="3.40.50.1820">
    <property type="entry name" value="alpha/beta hydrolase"/>
    <property type="match status" value="1"/>
</dbReference>
<comment type="caution">
    <text evidence="2">The sequence shown here is derived from an EMBL/GenBank/DDBJ whole genome shotgun (WGS) entry which is preliminary data.</text>
</comment>
<gene>
    <name evidence="2" type="ORF">K7432_010066</name>
</gene>
<feature type="compositionally biased region" description="Polar residues" evidence="1">
    <location>
        <begin position="42"/>
        <end position="54"/>
    </location>
</feature>
<reference evidence="2 3" key="1">
    <citation type="submission" date="2023-04" db="EMBL/GenBank/DDBJ databases">
        <title>Genome of Basidiobolus ranarum AG-B5.</title>
        <authorList>
            <person name="Stajich J.E."/>
            <person name="Carter-House D."/>
            <person name="Gryganskyi A."/>
        </authorList>
    </citation>
    <scope>NUCLEOTIDE SEQUENCE [LARGE SCALE GENOMIC DNA]</scope>
    <source>
        <strain evidence="2 3">AG-B5</strain>
    </source>
</reference>
<sequence>MNEAANQQLSPYLSDYLHTVLPKFIAPNTIVRLDSLPPMPNDKSNSRALPANTSRVDDHKNSVSAKKTLEQTLCDIFTEVLGLEGVCILEDFFDRGGHSLIKVISRIRTALNQDVPLKYLLRQRPLATSWNPVRIFSMELA</sequence>